<dbReference type="PANTHER" id="PTHR30302">
    <property type="entry name" value="HYDROGENASE 1 MATURATION PROTEASE"/>
    <property type="match status" value="1"/>
</dbReference>
<evidence type="ECO:0000256" key="4">
    <source>
        <dbReference type="ARBA" id="ARBA00022801"/>
    </source>
</evidence>
<reference evidence="5 6" key="1">
    <citation type="submission" date="2021-01" db="EMBL/GenBank/DDBJ databases">
        <title>Whole genome shotgun sequence of Actinoplanes durhamensis NBRC 14914.</title>
        <authorList>
            <person name="Komaki H."/>
            <person name="Tamura T."/>
        </authorList>
    </citation>
    <scope>NUCLEOTIDE SEQUENCE [LARGE SCALE GENOMIC DNA]</scope>
    <source>
        <strain evidence="5 6">NBRC 14914</strain>
    </source>
</reference>
<dbReference type="EMBL" id="BOML01000057">
    <property type="protein sequence ID" value="GIE05688.1"/>
    <property type="molecule type" value="Genomic_DNA"/>
</dbReference>
<comment type="caution">
    <text evidence="5">The sequence shown here is derived from an EMBL/GenBank/DDBJ whole genome shotgun (WGS) entry which is preliminary data.</text>
</comment>
<comment type="similarity">
    <text evidence="1">Belongs to the peptidase A31 family.</text>
</comment>
<evidence type="ECO:0000313" key="6">
    <source>
        <dbReference type="Proteomes" id="UP000637628"/>
    </source>
</evidence>
<keyword evidence="2" id="KW-0645">Protease</keyword>
<dbReference type="Proteomes" id="UP000637628">
    <property type="component" value="Unassembled WGS sequence"/>
</dbReference>
<dbReference type="InterPro" id="IPR000671">
    <property type="entry name" value="Peptidase_A31"/>
</dbReference>
<evidence type="ECO:0000256" key="3">
    <source>
        <dbReference type="ARBA" id="ARBA00022750"/>
    </source>
</evidence>
<accession>A0ABQ3Z775</accession>
<proteinExistence type="inferred from homology"/>
<dbReference type="Gene3D" id="3.40.50.1450">
    <property type="entry name" value="HybD-like"/>
    <property type="match status" value="1"/>
</dbReference>
<organism evidence="5 6">
    <name type="scientific">Paractinoplanes durhamensis</name>
    <dbReference type="NCBI Taxonomy" id="113563"/>
    <lineage>
        <taxon>Bacteria</taxon>
        <taxon>Bacillati</taxon>
        <taxon>Actinomycetota</taxon>
        <taxon>Actinomycetes</taxon>
        <taxon>Micromonosporales</taxon>
        <taxon>Micromonosporaceae</taxon>
        <taxon>Paractinoplanes</taxon>
    </lineage>
</organism>
<keyword evidence="6" id="KW-1185">Reference proteome</keyword>
<dbReference type="CDD" id="cd00518">
    <property type="entry name" value="H2MP"/>
    <property type="match status" value="1"/>
</dbReference>
<dbReference type="RefSeq" id="WP_203733566.1">
    <property type="nucleotide sequence ID" value="NZ_BAAATX010000009.1"/>
</dbReference>
<name>A0ABQ3Z775_9ACTN</name>
<dbReference type="NCBIfam" id="TIGR00072">
    <property type="entry name" value="hydrog_prot"/>
    <property type="match status" value="1"/>
</dbReference>
<keyword evidence="4" id="KW-0378">Hydrolase</keyword>
<dbReference type="InterPro" id="IPR023430">
    <property type="entry name" value="Pept_HybD-like_dom_sf"/>
</dbReference>
<dbReference type="SUPFAM" id="SSF53163">
    <property type="entry name" value="HybD-like"/>
    <property type="match status" value="1"/>
</dbReference>
<sequence>MTTAGRLVIGVGNEYRCDDGVGPRVLAELVRRLPGVRLCVTDGEPGRMLDLWTGAALAVVVDAVRDPGRPPGSWFEVAVGGSAELAAGGTHAAGLGTAVALGRELDRLPQRLVVLAVCGQDFGFGTGLSGPVDAAVRPVADRVHELVTGRG</sequence>
<evidence type="ECO:0000256" key="1">
    <source>
        <dbReference type="ARBA" id="ARBA00006814"/>
    </source>
</evidence>
<evidence type="ECO:0000313" key="5">
    <source>
        <dbReference type="EMBL" id="GIE05688.1"/>
    </source>
</evidence>
<keyword evidence="3" id="KW-0064">Aspartyl protease</keyword>
<protein>
    <submittedName>
        <fullName evidence="5">Peptidase M52</fullName>
    </submittedName>
</protein>
<gene>
    <name evidence="5" type="ORF">Adu01nite_70380</name>
</gene>
<dbReference type="PANTHER" id="PTHR30302:SF1">
    <property type="entry name" value="HYDROGENASE 2 MATURATION PROTEASE"/>
    <property type="match status" value="1"/>
</dbReference>
<evidence type="ECO:0000256" key="2">
    <source>
        <dbReference type="ARBA" id="ARBA00022670"/>
    </source>
</evidence>